<evidence type="ECO:0000256" key="16">
    <source>
        <dbReference type="ARBA" id="ARBA00047899"/>
    </source>
</evidence>
<dbReference type="InterPro" id="IPR002048">
    <property type="entry name" value="EF_hand_dom"/>
</dbReference>
<dbReference type="InterPro" id="IPR018247">
    <property type="entry name" value="EF_Hand_1_Ca_BS"/>
</dbReference>
<feature type="domain" description="Protein kinase" evidence="20">
    <location>
        <begin position="975"/>
        <end position="1277"/>
    </location>
</feature>
<feature type="compositionally biased region" description="Basic and acidic residues" evidence="19">
    <location>
        <begin position="19"/>
        <end position="28"/>
    </location>
</feature>
<evidence type="ECO:0000256" key="18">
    <source>
        <dbReference type="PROSITE-ProRule" id="PRU10141"/>
    </source>
</evidence>
<proteinExistence type="inferred from homology"/>
<feature type="domain" description="EF-hand" evidence="21">
    <location>
        <begin position="478"/>
        <end position="513"/>
    </location>
</feature>
<keyword evidence="4" id="KW-0597">Phosphoprotein</keyword>
<evidence type="ECO:0000259" key="21">
    <source>
        <dbReference type="PROSITE" id="PS50222"/>
    </source>
</evidence>
<keyword evidence="12 18" id="KW-0067">ATP-binding</keyword>
<dbReference type="SUPFAM" id="SSF47473">
    <property type="entry name" value="EF-hand"/>
    <property type="match status" value="1"/>
</dbReference>
<dbReference type="EMBL" id="CP136897">
    <property type="protein sequence ID" value="WOL16598.1"/>
    <property type="molecule type" value="Genomic_DNA"/>
</dbReference>
<evidence type="ECO:0000256" key="3">
    <source>
        <dbReference type="ARBA" id="ARBA00022527"/>
    </source>
</evidence>
<comment type="similarity">
    <text evidence="15">Belongs to the protein kinase superfamily. Ser/Thr protein kinase family. CDPK subfamily.</text>
</comment>
<evidence type="ECO:0000256" key="19">
    <source>
        <dbReference type="SAM" id="MobiDB-lite"/>
    </source>
</evidence>
<evidence type="ECO:0000313" key="23">
    <source>
        <dbReference type="Proteomes" id="UP001327560"/>
    </source>
</evidence>
<evidence type="ECO:0000256" key="4">
    <source>
        <dbReference type="ARBA" id="ARBA00022553"/>
    </source>
</evidence>
<evidence type="ECO:0000256" key="12">
    <source>
        <dbReference type="ARBA" id="ARBA00022840"/>
    </source>
</evidence>
<dbReference type="FunFam" id="1.10.238.10:FF:000050">
    <property type="entry name" value="Calcium-dependent protein kinase 7"/>
    <property type="match status" value="1"/>
</dbReference>
<accession>A0AAQ3L100</accession>
<keyword evidence="9 18" id="KW-0547">Nucleotide-binding</keyword>
<feature type="domain" description="Protein kinase" evidence="20">
    <location>
        <begin position="69"/>
        <end position="327"/>
    </location>
</feature>
<organism evidence="22 23">
    <name type="scientific">Canna indica</name>
    <name type="common">Indian-shot</name>
    <dbReference type="NCBI Taxonomy" id="4628"/>
    <lineage>
        <taxon>Eukaryota</taxon>
        <taxon>Viridiplantae</taxon>
        <taxon>Streptophyta</taxon>
        <taxon>Embryophyta</taxon>
        <taxon>Tracheophyta</taxon>
        <taxon>Spermatophyta</taxon>
        <taxon>Magnoliopsida</taxon>
        <taxon>Liliopsida</taxon>
        <taxon>Zingiberales</taxon>
        <taxon>Cannaceae</taxon>
        <taxon>Canna</taxon>
    </lineage>
</organism>
<dbReference type="GO" id="GO:0005509">
    <property type="term" value="F:calcium ion binding"/>
    <property type="evidence" value="ECO:0007669"/>
    <property type="project" value="InterPro"/>
</dbReference>
<dbReference type="SMART" id="SM00054">
    <property type="entry name" value="EFh"/>
    <property type="match status" value="4"/>
</dbReference>
<evidence type="ECO:0000256" key="2">
    <source>
        <dbReference type="ARBA" id="ARBA00012513"/>
    </source>
</evidence>
<dbReference type="GO" id="GO:0016020">
    <property type="term" value="C:membrane"/>
    <property type="evidence" value="ECO:0007669"/>
    <property type="project" value="UniProtKB-SubCell"/>
</dbReference>
<dbReference type="InterPro" id="IPR050205">
    <property type="entry name" value="CDPK_Ser/Thr_kinases"/>
</dbReference>
<keyword evidence="6" id="KW-0519">Myristate</keyword>
<dbReference type="Gene3D" id="1.10.510.10">
    <property type="entry name" value="Transferase(Phosphotransferase) domain 1"/>
    <property type="match status" value="2"/>
</dbReference>
<dbReference type="Pfam" id="PF00069">
    <property type="entry name" value="Pkinase"/>
    <property type="match status" value="2"/>
</dbReference>
<evidence type="ECO:0000256" key="1">
    <source>
        <dbReference type="ARBA" id="ARBA00004635"/>
    </source>
</evidence>
<dbReference type="InterPro" id="IPR008271">
    <property type="entry name" value="Ser/Thr_kinase_AS"/>
</dbReference>
<evidence type="ECO:0000256" key="10">
    <source>
        <dbReference type="ARBA" id="ARBA00022777"/>
    </source>
</evidence>
<evidence type="ECO:0000256" key="13">
    <source>
        <dbReference type="ARBA" id="ARBA00023136"/>
    </source>
</evidence>
<comment type="catalytic activity">
    <reaction evidence="16">
        <text>L-threonyl-[protein] + ATP = O-phospho-L-threonyl-[protein] + ADP + H(+)</text>
        <dbReference type="Rhea" id="RHEA:46608"/>
        <dbReference type="Rhea" id="RHEA-COMP:11060"/>
        <dbReference type="Rhea" id="RHEA-COMP:11605"/>
        <dbReference type="ChEBI" id="CHEBI:15378"/>
        <dbReference type="ChEBI" id="CHEBI:30013"/>
        <dbReference type="ChEBI" id="CHEBI:30616"/>
        <dbReference type="ChEBI" id="CHEBI:61977"/>
        <dbReference type="ChEBI" id="CHEBI:456216"/>
        <dbReference type="EC" id="2.7.11.1"/>
    </reaction>
</comment>
<reference evidence="22 23" key="1">
    <citation type="submission" date="2023-10" db="EMBL/GenBank/DDBJ databases">
        <title>Chromosome-scale genome assembly provides insights into flower coloration mechanisms of Canna indica.</title>
        <authorList>
            <person name="Li C."/>
        </authorList>
    </citation>
    <scope>NUCLEOTIDE SEQUENCE [LARGE SCALE GENOMIC DNA]</scope>
    <source>
        <tissue evidence="22">Flower</tissue>
    </source>
</reference>
<dbReference type="InterPro" id="IPR000719">
    <property type="entry name" value="Prot_kinase_dom"/>
</dbReference>
<keyword evidence="23" id="KW-1185">Reference proteome</keyword>
<keyword evidence="13" id="KW-0472">Membrane</keyword>
<dbReference type="FunFam" id="3.30.200.20:FF:000216">
    <property type="entry name" value="Putative serine/threonine-protein kinase dyrk2"/>
    <property type="match status" value="1"/>
</dbReference>
<evidence type="ECO:0000256" key="17">
    <source>
        <dbReference type="ARBA" id="ARBA00048679"/>
    </source>
</evidence>
<dbReference type="Gene3D" id="3.30.200.20">
    <property type="entry name" value="Phosphorylase Kinase, domain 1"/>
    <property type="match status" value="2"/>
</dbReference>
<comment type="subcellular location">
    <subcellularLocation>
        <location evidence="1">Membrane</location>
        <topology evidence="1">Lipid-anchor</topology>
    </subcellularLocation>
</comment>
<evidence type="ECO:0000313" key="22">
    <source>
        <dbReference type="EMBL" id="WOL16598.1"/>
    </source>
</evidence>
<dbReference type="FunFam" id="1.10.510.10:FF:000067">
    <property type="entry name" value="calcium-dependent protein kinase 13"/>
    <property type="match status" value="1"/>
</dbReference>
<dbReference type="PANTHER" id="PTHR24349">
    <property type="entry name" value="SERINE/THREONINE-PROTEIN KINASE"/>
    <property type="match status" value="1"/>
</dbReference>
<evidence type="ECO:0000256" key="11">
    <source>
        <dbReference type="ARBA" id="ARBA00022837"/>
    </source>
</evidence>
<evidence type="ECO:0000256" key="8">
    <source>
        <dbReference type="ARBA" id="ARBA00022737"/>
    </source>
</evidence>
<protein>
    <recommendedName>
        <fullName evidence="2">non-specific serine/threonine protein kinase</fullName>
        <ecNumber evidence="2">2.7.11.1</ecNumber>
    </recommendedName>
</protein>
<evidence type="ECO:0000256" key="7">
    <source>
        <dbReference type="ARBA" id="ARBA00022723"/>
    </source>
</evidence>
<keyword evidence="11" id="KW-0106">Calcium</keyword>
<keyword evidence="10 22" id="KW-0418">Kinase</keyword>
<keyword evidence="8" id="KW-0677">Repeat</keyword>
<comment type="catalytic activity">
    <reaction evidence="17">
        <text>L-seryl-[protein] + ATP = O-phospho-L-seryl-[protein] + ADP + H(+)</text>
        <dbReference type="Rhea" id="RHEA:17989"/>
        <dbReference type="Rhea" id="RHEA-COMP:9863"/>
        <dbReference type="Rhea" id="RHEA-COMP:11604"/>
        <dbReference type="ChEBI" id="CHEBI:15378"/>
        <dbReference type="ChEBI" id="CHEBI:29999"/>
        <dbReference type="ChEBI" id="CHEBI:30616"/>
        <dbReference type="ChEBI" id="CHEBI:83421"/>
        <dbReference type="ChEBI" id="CHEBI:456216"/>
        <dbReference type="EC" id="2.7.11.1"/>
    </reaction>
</comment>
<gene>
    <name evidence="22" type="ORF">Cni_G25385</name>
</gene>
<evidence type="ECO:0000256" key="5">
    <source>
        <dbReference type="ARBA" id="ARBA00022679"/>
    </source>
</evidence>
<dbReference type="FunFam" id="1.10.510.10:FF:000380">
    <property type="entry name" value="Serine/threonine-protein kinase ppk15"/>
    <property type="match status" value="1"/>
</dbReference>
<dbReference type="PROSITE" id="PS50222">
    <property type="entry name" value="EF_HAND_2"/>
    <property type="match status" value="4"/>
</dbReference>
<dbReference type="FunFam" id="3.30.200.20:FF:000004">
    <property type="entry name" value="Calcium-dependent protein kinase 1"/>
    <property type="match status" value="1"/>
</dbReference>
<feature type="domain" description="EF-hand" evidence="21">
    <location>
        <begin position="406"/>
        <end position="441"/>
    </location>
</feature>
<dbReference type="EC" id="2.7.11.1" evidence="2"/>
<dbReference type="InterPro" id="IPR017441">
    <property type="entry name" value="Protein_kinase_ATP_BS"/>
</dbReference>
<evidence type="ECO:0000256" key="15">
    <source>
        <dbReference type="ARBA" id="ARBA00024334"/>
    </source>
</evidence>
<evidence type="ECO:0000256" key="6">
    <source>
        <dbReference type="ARBA" id="ARBA00022707"/>
    </source>
</evidence>
<dbReference type="GO" id="GO:0004674">
    <property type="term" value="F:protein serine/threonine kinase activity"/>
    <property type="evidence" value="ECO:0007669"/>
    <property type="project" value="UniProtKB-KW"/>
</dbReference>
<feature type="region of interest" description="Disordered" evidence="19">
    <location>
        <begin position="19"/>
        <end position="51"/>
    </location>
</feature>
<feature type="domain" description="EF-hand" evidence="21">
    <location>
        <begin position="442"/>
        <end position="477"/>
    </location>
</feature>
<name>A0AAQ3L100_9LILI</name>
<dbReference type="Pfam" id="PF13499">
    <property type="entry name" value="EF-hand_7"/>
    <property type="match status" value="2"/>
</dbReference>
<evidence type="ECO:0000256" key="14">
    <source>
        <dbReference type="ARBA" id="ARBA00023288"/>
    </source>
</evidence>
<dbReference type="PROSITE" id="PS00107">
    <property type="entry name" value="PROTEIN_KINASE_ATP"/>
    <property type="match status" value="1"/>
</dbReference>
<feature type="domain" description="EF-hand" evidence="21">
    <location>
        <begin position="370"/>
        <end position="405"/>
    </location>
</feature>
<keyword evidence="5" id="KW-0808">Transferase</keyword>
<dbReference type="PROSITE" id="PS00018">
    <property type="entry name" value="EF_HAND_1"/>
    <property type="match status" value="3"/>
</dbReference>
<keyword evidence="14" id="KW-0449">Lipoprotein</keyword>
<dbReference type="CDD" id="cd14133">
    <property type="entry name" value="PKc_DYRK_like"/>
    <property type="match status" value="1"/>
</dbReference>
<evidence type="ECO:0000259" key="20">
    <source>
        <dbReference type="PROSITE" id="PS50011"/>
    </source>
</evidence>
<dbReference type="SMART" id="SM00220">
    <property type="entry name" value="S_TKc"/>
    <property type="match status" value="2"/>
</dbReference>
<keyword evidence="7" id="KW-0479">Metal-binding</keyword>
<feature type="binding site" evidence="18">
    <location>
        <position position="98"/>
    </location>
    <ligand>
        <name>ATP</name>
        <dbReference type="ChEBI" id="CHEBI:30616"/>
    </ligand>
</feature>
<dbReference type="SUPFAM" id="SSF56112">
    <property type="entry name" value="Protein kinase-like (PK-like)"/>
    <property type="match status" value="2"/>
</dbReference>
<feature type="region of interest" description="Disordered" evidence="19">
    <location>
        <begin position="609"/>
        <end position="631"/>
    </location>
</feature>
<dbReference type="PROSITE" id="PS00108">
    <property type="entry name" value="PROTEIN_KINASE_ST"/>
    <property type="match status" value="2"/>
</dbReference>
<dbReference type="PROSITE" id="PS50011">
    <property type="entry name" value="PROTEIN_KINASE_DOM"/>
    <property type="match status" value="2"/>
</dbReference>
<dbReference type="CDD" id="cd05117">
    <property type="entry name" value="STKc_CAMK"/>
    <property type="match status" value="1"/>
</dbReference>
<evidence type="ECO:0000256" key="9">
    <source>
        <dbReference type="ARBA" id="ARBA00022741"/>
    </source>
</evidence>
<dbReference type="InterPro" id="IPR011009">
    <property type="entry name" value="Kinase-like_dom_sf"/>
</dbReference>
<dbReference type="Gene3D" id="1.10.238.10">
    <property type="entry name" value="EF-hand"/>
    <property type="match status" value="1"/>
</dbReference>
<dbReference type="GO" id="GO:0005524">
    <property type="term" value="F:ATP binding"/>
    <property type="evidence" value="ECO:0007669"/>
    <property type="project" value="UniProtKB-UniRule"/>
</dbReference>
<keyword evidence="3" id="KW-0723">Serine/threonine-protein kinase</keyword>
<dbReference type="InterPro" id="IPR011992">
    <property type="entry name" value="EF-hand-dom_pair"/>
</dbReference>
<dbReference type="Proteomes" id="UP001327560">
    <property type="component" value="Chromosome 8"/>
</dbReference>
<sequence>MGNCCRSPAAVAREDVRTNFPGAHHDHSGSGVAKNHHQQNGAGAGGGHSKRMTVLSSDARSAVAIEEKYALDRELGRGEFGVTYLCMDRGTKELFACKSISKRKLRTSVDVEDVRREVAIMRHLPKNPSIVSLREACEDDRAVHLVMELCEGGELFDRIVARGHYSERAAAVVMRTIVEVVQLCHRHGVIHRDLKPENFLFANKKENSPLKAIDFGLSIFFKPGERFSEIVGSPYYMAPEVLKRNYGPEIDIWSAGVILYILLCGVPPFWAETEQGVAQAILRGIIDFKREPWPSVSESAKNLVRQMLEPDTKLRLTAKQVLEHSWLQNAKKAPNVPLGDVVKSRLKQFSRMNRFKRRALRVIADHLSTEEVEDIKEMFRMMDTDNDGIVSHDELKAGLAKFGSHLAESEVQMLIEAVDTNGKGTLDYGEFLAVSLHLQRMANDEHLRRAFSYFDKDGNGFIEPEELREALAEDGAPDSMDMANDILQEVDTDKDGRISYDEFVAMMKTGTDWRKASRHYSRGRFNIPDPTRLPFFSSLFEIDGRHAARRILLSPILSSMAAPRAEDVIAFLTERGFSAAAAALREDLLSCNFPSDVVGDLDLDVGSELPPLRLHPRTTPEDGGGQGALRSAASSSSDAFVSINSSPSELQNPYGVWSPARARSVDMSSDGLSEFGTARDYDNYWYDDQYGGCINDPFFERTDSSRSHSEDKFIMPPDSEEQFGKQGSFGFAANDSRLEQDDACAEDYSSPSLACDCCDKSKKRDNGEVAEMIRNTSSAVYGRYQILEDQSERLDECGGDEFEIRIYEQPEIFASEHNFFHDRSPVEEKECQELGIVEKELQMFANDAADDNYCENMHKDLRGDSHSGEVILGNNMDDNDLQKRHCRMPPSGKETSKLDANGFGDCGTVNGETQDSGVLGLEEEDGTDSELHLYICHEDELEVFDLRIIHRKNRTGFEENKDLPILLNSVIAGRYYITEYLGSAAFSKVVRAHDLQTGIDICLKIIKNNKDYFDQSLDEIKLLKYVNKHDPADEHHILRLYDYFYHQEHLFIVTELLHANLYEFQKYNRESGGEEYYTTQRIQTIARQCLEALEYLHNLRIIHCDLKPENILIKSYSRCEIKIIDLGSSCFETDNLCLYVQSRSYRAPEVILGLPYDPKIDIWSLGCILAELYTGDVLFPNDSVTMILARMIGVLGPIDEEMLTLGQETSKYFTENYDLYNRNEETDQVEYLIPERSSLSHHLQAADETFIDFLSYLLQMNPRRRPTASEALAHEWLSILYE</sequence>